<gene>
    <name evidence="1" type="ORF">HMI01_08850</name>
</gene>
<sequence>MSNSSQEHLIAESLIVEVFGHVYTIVKKICKNRGIYDSTSFLRQKYDILTKVNKNKTERLII</sequence>
<accession>A0ABQ0VRV2</accession>
<proteinExistence type="predicted"/>
<comment type="caution">
    <text evidence="1">The sequence shown here is derived from an EMBL/GenBank/DDBJ whole genome shotgun (WGS) entry which is preliminary data.</text>
</comment>
<protein>
    <submittedName>
        <fullName evidence="1">Uncharacterized protein</fullName>
    </submittedName>
</protein>
<keyword evidence="2" id="KW-1185">Reference proteome</keyword>
<organism evidence="1 2">
    <name type="scientific">Halolactibacillus miurensis</name>
    <dbReference type="NCBI Taxonomy" id="306541"/>
    <lineage>
        <taxon>Bacteria</taxon>
        <taxon>Bacillati</taxon>
        <taxon>Bacillota</taxon>
        <taxon>Bacilli</taxon>
        <taxon>Bacillales</taxon>
        <taxon>Bacillaceae</taxon>
        <taxon>Halolactibacillus</taxon>
    </lineage>
</organism>
<evidence type="ECO:0000313" key="2">
    <source>
        <dbReference type="Proteomes" id="UP000321773"/>
    </source>
</evidence>
<evidence type="ECO:0000313" key="1">
    <source>
        <dbReference type="EMBL" id="GEM03897.1"/>
    </source>
</evidence>
<dbReference type="Proteomes" id="UP000321773">
    <property type="component" value="Unassembled WGS sequence"/>
</dbReference>
<name>A0ABQ0VRV2_9BACI</name>
<dbReference type="EMBL" id="BJWJ01000006">
    <property type="protein sequence ID" value="GEM03897.1"/>
    <property type="molecule type" value="Genomic_DNA"/>
</dbReference>
<reference evidence="1 2" key="1">
    <citation type="submission" date="2019-07" db="EMBL/GenBank/DDBJ databases">
        <title>Whole genome shotgun sequence of Halolactibacillus miurensis NBRC 100873.</title>
        <authorList>
            <person name="Hosoyama A."/>
            <person name="Uohara A."/>
            <person name="Ohji S."/>
            <person name="Ichikawa N."/>
        </authorList>
    </citation>
    <scope>NUCLEOTIDE SEQUENCE [LARGE SCALE GENOMIC DNA]</scope>
    <source>
        <strain evidence="1 2">NBRC 100873</strain>
    </source>
</reference>